<dbReference type="Proteomes" id="UP001157125">
    <property type="component" value="Unassembled WGS sequence"/>
</dbReference>
<feature type="domain" description="Ppx/GppA phosphatase N-terminal" evidence="1">
    <location>
        <begin position="2"/>
        <end position="126"/>
    </location>
</feature>
<dbReference type="Pfam" id="PF02541">
    <property type="entry name" value="Ppx-GppA"/>
    <property type="match status" value="1"/>
</dbReference>
<gene>
    <name evidence="2" type="ORF">GCM10025876_11950</name>
</gene>
<reference evidence="3" key="1">
    <citation type="journal article" date="2019" name="Int. J. Syst. Evol. Microbiol.">
        <title>The Global Catalogue of Microorganisms (GCM) 10K type strain sequencing project: providing services to taxonomists for standard genome sequencing and annotation.</title>
        <authorList>
            <consortium name="The Broad Institute Genomics Platform"/>
            <consortium name="The Broad Institute Genome Sequencing Center for Infectious Disease"/>
            <person name="Wu L."/>
            <person name="Ma J."/>
        </authorList>
    </citation>
    <scope>NUCLEOTIDE SEQUENCE [LARGE SCALE GENOMIC DNA]</scope>
    <source>
        <strain evidence="3">NBRC 112299</strain>
    </source>
</reference>
<sequence length="178" mass="19016">MDVGCVRMTERHLTADPASEDQIAAAVADVHAALDAAIREVPLAQTRTLVGLAGTITTVTAQALGLPAYDRDKINGARLPVDAVIAACDALLSATRAEREALPFMHPGRVDVIGAGALVWREVVARVRDEVAAAGGGDRGRHERARHPRRHRVLGGLARVAARTCSARRPFGPRMWRV</sequence>
<comment type="caution">
    <text evidence="2">The sequence shown here is derived from an EMBL/GenBank/DDBJ whole genome shotgun (WGS) entry which is preliminary data.</text>
</comment>
<organism evidence="2 3">
    <name type="scientific">Demequina litorisediminis</name>
    <dbReference type="NCBI Taxonomy" id="1849022"/>
    <lineage>
        <taxon>Bacteria</taxon>
        <taxon>Bacillati</taxon>
        <taxon>Actinomycetota</taxon>
        <taxon>Actinomycetes</taxon>
        <taxon>Micrococcales</taxon>
        <taxon>Demequinaceae</taxon>
        <taxon>Demequina</taxon>
    </lineage>
</organism>
<dbReference type="InterPro" id="IPR043129">
    <property type="entry name" value="ATPase_NBD"/>
</dbReference>
<proteinExistence type="predicted"/>
<dbReference type="PANTHER" id="PTHR30005:SF13">
    <property type="entry name" value="EXOPOLYPHOSPHATASE 2"/>
    <property type="match status" value="1"/>
</dbReference>
<dbReference type="PANTHER" id="PTHR30005">
    <property type="entry name" value="EXOPOLYPHOSPHATASE"/>
    <property type="match status" value="1"/>
</dbReference>
<dbReference type="InterPro" id="IPR003695">
    <property type="entry name" value="Ppx_GppA_N"/>
</dbReference>
<dbReference type="EMBL" id="BSUN01000001">
    <property type="protein sequence ID" value="GMA34991.1"/>
    <property type="molecule type" value="Genomic_DNA"/>
</dbReference>
<keyword evidence="3" id="KW-1185">Reference proteome</keyword>
<dbReference type="SUPFAM" id="SSF53067">
    <property type="entry name" value="Actin-like ATPase domain"/>
    <property type="match status" value="1"/>
</dbReference>
<accession>A0ABQ6IBB8</accession>
<protein>
    <recommendedName>
        <fullName evidence="1">Ppx/GppA phosphatase N-terminal domain-containing protein</fullName>
    </recommendedName>
</protein>
<name>A0ABQ6IBB8_9MICO</name>
<evidence type="ECO:0000313" key="3">
    <source>
        <dbReference type="Proteomes" id="UP001157125"/>
    </source>
</evidence>
<evidence type="ECO:0000259" key="1">
    <source>
        <dbReference type="Pfam" id="PF02541"/>
    </source>
</evidence>
<dbReference type="Gene3D" id="3.30.420.150">
    <property type="entry name" value="Exopolyphosphatase. Domain 2"/>
    <property type="match status" value="1"/>
</dbReference>
<dbReference type="InterPro" id="IPR050273">
    <property type="entry name" value="GppA/Ppx_hydrolase"/>
</dbReference>
<evidence type="ECO:0000313" key="2">
    <source>
        <dbReference type="EMBL" id="GMA34991.1"/>
    </source>
</evidence>